<accession>A0A2I0U2R9</accession>
<name>A0A2I0U2R9_LIMLA</name>
<dbReference type="Proteomes" id="UP000233556">
    <property type="component" value="Unassembled WGS sequence"/>
</dbReference>
<keyword evidence="2" id="KW-0808">Transferase</keyword>
<gene>
    <name evidence="2" type="ORF">llap_9309</name>
</gene>
<keyword evidence="2" id="KW-0695">RNA-directed DNA polymerase</keyword>
<sequence>MIWIMESSVSLRKFADDTKLGRVANTSGGHAAIQRDLDRLKICAVRNLMKFNKEKCKVMHLVRNNAKHQHMLGTTHLASSFARKGSLSPCEDHDKHEATMCPGHKES</sequence>
<evidence type="ECO:0000313" key="3">
    <source>
        <dbReference type="Proteomes" id="UP000233556"/>
    </source>
</evidence>
<dbReference type="GO" id="GO:0003964">
    <property type="term" value="F:RNA-directed DNA polymerase activity"/>
    <property type="evidence" value="ECO:0007669"/>
    <property type="project" value="UniProtKB-KW"/>
</dbReference>
<keyword evidence="2" id="KW-0548">Nucleotidyltransferase</keyword>
<reference evidence="3" key="2">
    <citation type="submission" date="2017-12" db="EMBL/GenBank/DDBJ databases">
        <title>Genome sequence of the Bar-tailed Godwit (Limosa lapponica baueri).</title>
        <authorList>
            <person name="Lima N.C.B."/>
            <person name="Parody-Merino A.M."/>
            <person name="Battley P.F."/>
            <person name="Fidler A.E."/>
            <person name="Prosdocimi F."/>
        </authorList>
    </citation>
    <scope>NUCLEOTIDE SEQUENCE [LARGE SCALE GENOMIC DNA]</scope>
</reference>
<keyword evidence="3" id="KW-1185">Reference proteome</keyword>
<dbReference type="EMBL" id="KZ506285">
    <property type="protein sequence ID" value="PKU40378.1"/>
    <property type="molecule type" value="Genomic_DNA"/>
</dbReference>
<dbReference type="AlphaFoldDB" id="A0A2I0U2R9"/>
<organism evidence="2 3">
    <name type="scientific">Limosa lapponica baueri</name>
    <dbReference type="NCBI Taxonomy" id="1758121"/>
    <lineage>
        <taxon>Eukaryota</taxon>
        <taxon>Metazoa</taxon>
        <taxon>Chordata</taxon>
        <taxon>Craniata</taxon>
        <taxon>Vertebrata</taxon>
        <taxon>Euteleostomi</taxon>
        <taxon>Archelosauria</taxon>
        <taxon>Archosauria</taxon>
        <taxon>Dinosauria</taxon>
        <taxon>Saurischia</taxon>
        <taxon>Theropoda</taxon>
        <taxon>Coelurosauria</taxon>
        <taxon>Aves</taxon>
        <taxon>Neognathae</taxon>
        <taxon>Neoaves</taxon>
        <taxon>Charadriiformes</taxon>
        <taxon>Scolopacidae</taxon>
        <taxon>Limosa</taxon>
    </lineage>
</organism>
<evidence type="ECO:0000256" key="1">
    <source>
        <dbReference type="SAM" id="MobiDB-lite"/>
    </source>
</evidence>
<reference evidence="3" key="1">
    <citation type="submission" date="2017-11" db="EMBL/GenBank/DDBJ databases">
        <authorList>
            <person name="Lima N.C."/>
            <person name="Parody-Merino A.M."/>
            <person name="Battley P.F."/>
            <person name="Fidler A.E."/>
            <person name="Prosdocimi F."/>
        </authorList>
    </citation>
    <scope>NUCLEOTIDE SEQUENCE [LARGE SCALE GENOMIC DNA]</scope>
</reference>
<evidence type="ECO:0000313" key="2">
    <source>
        <dbReference type="EMBL" id="PKU40378.1"/>
    </source>
</evidence>
<protein>
    <submittedName>
        <fullName evidence="2">Rna-directed dna polymerase from mobile element jockey-like</fullName>
    </submittedName>
</protein>
<dbReference type="PANTHER" id="PTHR33332">
    <property type="entry name" value="REVERSE TRANSCRIPTASE DOMAIN-CONTAINING PROTEIN"/>
    <property type="match status" value="1"/>
</dbReference>
<proteinExistence type="predicted"/>
<feature type="compositionally biased region" description="Basic and acidic residues" evidence="1">
    <location>
        <begin position="90"/>
        <end position="107"/>
    </location>
</feature>
<feature type="region of interest" description="Disordered" evidence="1">
    <location>
        <begin position="84"/>
        <end position="107"/>
    </location>
</feature>